<feature type="active site" description="Proton acceptor" evidence="9">
    <location>
        <position position="263"/>
    </location>
</feature>
<feature type="domain" description="Carbohydrate kinase PfkB" evidence="10">
    <location>
        <begin position="9"/>
        <end position="317"/>
    </location>
</feature>
<name>A0A0C2Y852_HEBCY</name>
<protein>
    <recommendedName>
        <fullName evidence="9">Ribokinase</fullName>
        <shortName evidence="9">RK</shortName>
        <ecNumber evidence="9">2.7.1.15</ecNumber>
    </recommendedName>
</protein>
<dbReference type="GO" id="GO:0005737">
    <property type="term" value="C:cytoplasm"/>
    <property type="evidence" value="ECO:0007669"/>
    <property type="project" value="UniProtKB-SubCell"/>
</dbReference>
<feature type="binding site" evidence="9">
    <location>
        <position position="128"/>
    </location>
    <ligand>
        <name>substrate</name>
    </ligand>
</feature>
<evidence type="ECO:0000259" key="10">
    <source>
        <dbReference type="Pfam" id="PF00294"/>
    </source>
</evidence>
<dbReference type="SUPFAM" id="SSF53613">
    <property type="entry name" value="Ribokinase-like"/>
    <property type="match status" value="1"/>
</dbReference>
<feature type="binding site" evidence="9">
    <location>
        <begin position="14"/>
        <end position="16"/>
    </location>
    <ligand>
        <name>substrate</name>
    </ligand>
</feature>
<dbReference type="AlphaFoldDB" id="A0A0C2Y852"/>
<comment type="similarity">
    <text evidence="9">Belongs to the carbohydrate kinase PfkB family. Ribokinase subfamily.</text>
</comment>
<dbReference type="InterPro" id="IPR029056">
    <property type="entry name" value="Ribokinase-like"/>
</dbReference>
<evidence type="ECO:0000256" key="2">
    <source>
        <dbReference type="ARBA" id="ARBA00022723"/>
    </source>
</evidence>
<evidence type="ECO:0000256" key="7">
    <source>
        <dbReference type="ARBA" id="ARBA00022958"/>
    </source>
</evidence>
<evidence type="ECO:0000313" key="12">
    <source>
        <dbReference type="Proteomes" id="UP000053424"/>
    </source>
</evidence>
<keyword evidence="1 9" id="KW-0808">Transferase</keyword>
<feature type="binding site" evidence="9">
    <location>
        <begin position="218"/>
        <end position="223"/>
    </location>
    <ligand>
        <name>ATP</name>
        <dbReference type="ChEBI" id="CHEBI:30616"/>
    </ligand>
</feature>
<comment type="function">
    <text evidence="9">Catalyzes the phosphorylation of ribose at O-5 in a reaction requiring ATP and magnesium. The resulting D-ribose-5-phosphate can then be used either for sythesis of nucleotides, histidine, and tryptophan, or as a component of the pentose phosphate pathway.</text>
</comment>
<dbReference type="OrthoDB" id="415590at2759"/>
<reference evidence="11 12" key="1">
    <citation type="submission" date="2014-04" db="EMBL/GenBank/DDBJ databases">
        <authorList>
            <consortium name="DOE Joint Genome Institute"/>
            <person name="Kuo A."/>
            <person name="Gay G."/>
            <person name="Dore J."/>
            <person name="Kohler A."/>
            <person name="Nagy L.G."/>
            <person name="Floudas D."/>
            <person name="Copeland A."/>
            <person name="Barry K.W."/>
            <person name="Cichocki N."/>
            <person name="Veneault-Fourrey C."/>
            <person name="LaButti K."/>
            <person name="Lindquist E.A."/>
            <person name="Lipzen A."/>
            <person name="Lundell T."/>
            <person name="Morin E."/>
            <person name="Murat C."/>
            <person name="Sun H."/>
            <person name="Tunlid A."/>
            <person name="Henrissat B."/>
            <person name="Grigoriev I.V."/>
            <person name="Hibbett D.S."/>
            <person name="Martin F."/>
            <person name="Nordberg H.P."/>
            <person name="Cantor M.N."/>
            <person name="Hua S.X."/>
        </authorList>
    </citation>
    <scope>NUCLEOTIDE SEQUENCE [LARGE SCALE GENOMIC DNA]</scope>
    <source>
        <strain evidence="12">h7</strain>
    </source>
</reference>
<keyword evidence="12" id="KW-1185">Reference proteome</keyword>
<feature type="binding site" evidence="9">
    <location>
        <position position="259"/>
    </location>
    <ligand>
        <name>K(+)</name>
        <dbReference type="ChEBI" id="CHEBI:29103"/>
    </ligand>
</feature>
<dbReference type="InterPro" id="IPR011611">
    <property type="entry name" value="PfkB_dom"/>
</dbReference>
<keyword evidence="9" id="KW-0963">Cytoplasm</keyword>
<dbReference type="CDD" id="cd01174">
    <property type="entry name" value="ribokinase"/>
    <property type="match status" value="1"/>
</dbReference>
<dbReference type="InterPro" id="IPR002139">
    <property type="entry name" value="Ribo/fructo_kinase"/>
</dbReference>
<evidence type="ECO:0000256" key="6">
    <source>
        <dbReference type="ARBA" id="ARBA00022842"/>
    </source>
</evidence>
<keyword evidence="2 9" id="KW-0479">Metal-binding</keyword>
<feature type="binding site" evidence="9">
    <location>
        <position position="314"/>
    </location>
    <ligand>
        <name>K(+)</name>
        <dbReference type="ChEBI" id="CHEBI:29103"/>
    </ligand>
</feature>
<dbReference type="GO" id="GO:0004747">
    <property type="term" value="F:ribokinase activity"/>
    <property type="evidence" value="ECO:0007669"/>
    <property type="project" value="UniProtKB-UniRule"/>
</dbReference>
<proteinExistence type="inferred from homology"/>
<comment type="subcellular location">
    <subcellularLocation>
        <location evidence="9">Cytoplasm</location>
    </subcellularLocation>
    <subcellularLocation>
        <location evidence="9">Nucleus</location>
    </subcellularLocation>
</comment>
<feature type="binding site" evidence="9">
    <location>
        <position position="173"/>
    </location>
    <ligand>
        <name>ATP</name>
        <dbReference type="ChEBI" id="CHEBI:30616"/>
    </ligand>
</feature>
<evidence type="ECO:0000313" key="11">
    <source>
        <dbReference type="EMBL" id="KIM37177.1"/>
    </source>
</evidence>
<dbReference type="EC" id="2.7.1.15" evidence="9"/>
<keyword evidence="9" id="KW-0539">Nucleus</keyword>
<keyword evidence="5 9" id="KW-0067">ATP-binding</keyword>
<keyword evidence="4 9" id="KW-0418">Kinase</keyword>
<evidence type="ECO:0000256" key="4">
    <source>
        <dbReference type="ARBA" id="ARBA00022777"/>
    </source>
</evidence>
<accession>A0A0C2Y852</accession>
<comment type="cofactor">
    <cofactor evidence="9">
        <name>Mg(2+)</name>
        <dbReference type="ChEBI" id="CHEBI:18420"/>
    </cofactor>
    <text evidence="9">Requires a divalent cation, most likely magnesium in vivo, as an electrophilic catalyst to aid phosphoryl group transfer. It is the chelate of the metal and the nucleotide that is the actual substrate.</text>
</comment>
<dbReference type="GO" id="GO:0005524">
    <property type="term" value="F:ATP binding"/>
    <property type="evidence" value="ECO:0007669"/>
    <property type="project" value="UniProtKB-UniRule"/>
</dbReference>
<dbReference type="Gene3D" id="3.40.1190.20">
    <property type="match status" value="1"/>
</dbReference>
<evidence type="ECO:0000256" key="8">
    <source>
        <dbReference type="ARBA" id="ARBA00023277"/>
    </source>
</evidence>
<dbReference type="EMBL" id="KN831799">
    <property type="protein sequence ID" value="KIM37177.1"/>
    <property type="molecule type" value="Genomic_DNA"/>
</dbReference>
<comment type="caution">
    <text evidence="9">Lacks conserved residue(s) required for the propagation of feature annotation.</text>
</comment>
<feature type="binding site" evidence="9">
    <location>
        <begin position="262"/>
        <end position="263"/>
    </location>
    <ligand>
        <name>ATP</name>
        <dbReference type="ChEBI" id="CHEBI:30616"/>
    </ligand>
</feature>
<comment type="activity regulation">
    <text evidence="9">Activated by a monovalent cation that binds near, but not in, the active site. The most likely occupant of the site in vivo is potassium. Ion binding induces a conformational change that may alter substrate affinity.</text>
</comment>
<comment type="pathway">
    <text evidence="9">Carbohydrate metabolism; D-ribose degradation; D-ribose 5-phosphate from beta-D-ribopyranose: step 2/2.</text>
</comment>
<evidence type="ECO:0000256" key="9">
    <source>
        <dbReference type="HAMAP-Rule" id="MF_03215"/>
    </source>
</evidence>
<feature type="binding site" evidence="9">
    <location>
        <begin position="42"/>
        <end position="46"/>
    </location>
    <ligand>
        <name>substrate</name>
    </ligand>
</feature>
<dbReference type="STRING" id="686832.A0A0C2Y852"/>
<dbReference type="PANTHER" id="PTHR10584">
    <property type="entry name" value="SUGAR KINASE"/>
    <property type="match status" value="1"/>
</dbReference>
<dbReference type="GO" id="GO:0019303">
    <property type="term" value="P:D-ribose catabolic process"/>
    <property type="evidence" value="ECO:0007669"/>
    <property type="project" value="UniProtKB-UniRule"/>
</dbReference>
<sequence>MANDCTCIVRGSINIDEYFHVDHIVRPGETLSSHHHEHRVGGKGANQAVAIARAGGDARFYGTIGRDGDWIQKKMYEYEVDIRGLVTTEEQPTGRAIIQVDRKGENSISTVPYQCVFANSTHLLLQNEIHMSSTYYAIHNSVRATIIMNPSPLPSEEQIREFPWDRIHWLIVNEAEAEGLYYSIAEVSSPGRKGLSTRELVFGLSAQPALRDTNIICTLGSDGVLAFVPTFHRPKTVHEAPSFMHLPAARLMGYVKDTTGAGDCFTGYFVQGLMEHGPRGKVGEDIQEHDIVRILKNCVYAAGMCVEKHGTIDSIPTKAEVETRMLTTG</sequence>
<feature type="binding site" evidence="9">
    <location>
        <position position="263"/>
    </location>
    <ligand>
        <name>substrate</name>
    </ligand>
</feature>
<keyword evidence="7 9" id="KW-0630">Potassium</keyword>
<dbReference type="PRINTS" id="PR00990">
    <property type="entry name" value="RIBOKINASE"/>
</dbReference>
<dbReference type="InterPro" id="IPR011877">
    <property type="entry name" value="Ribokinase"/>
</dbReference>
<dbReference type="GO" id="GO:0046872">
    <property type="term" value="F:metal ion binding"/>
    <property type="evidence" value="ECO:0007669"/>
    <property type="project" value="UniProtKB-KW"/>
</dbReference>
<feature type="binding site" evidence="9">
    <location>
        <position position="257"/>
    </location>
    <ligand>
        <name>K(+)</name>
        <dbReference type="ChEBI" id="CHEBI:29103"/>
    </ligand>
</feature>
<gene>
    <name evidence="11" type="ORF">M413DRAFT_77462</name>
</gene>
<evidence type="ECO:0000256" key="3">
    <source>
        <dbReference type="ARBA" id="ARBA00022741"/>
    </source>
</evidence>
<comment type="catalytic activity">
    <reaction evidence="9">
        <text>D-ribose + ATP = D-ribose 5-phosphate + ADP + H(+)</text>
        <dbReference type="Rhea" id="RHEA:13697"/>
        <dbReference type="ChEBI" id="CHEBI:15378"/>
        <dbReference type="ChEBI" id="CHEBI:30616"/>
        <dbReference type="ChEBI" id="CHEBI:47013"/>
        <dbReference type="ChEBI" id="CHEBI:78346"/>
        <dbReference type="ChEBI" id="CHEBI:456216"/>
        <dbReference type="EC" id="2.7.1.15"/>
    </reaction>
</comment>
<feature type="binding site" evidence="9">
    <location>
        <position position="308"/>
    </location>
    <ligand>
        <name>K(+)</name>
        <dbReference type="ChEBI" id="CHEBI:29103"/>
    </ligand>
</feature>
<dbReference type="UniPathway" id="UPA00916">
    <property type="reaction ID" value="UER00889"/>
</dbReference>
<dbReference type="Pfam" id="PF00294">
    <property type="entry name" value="PfkB"/>
    <property type="match status" value="1"/>
</dbReference>
<dbReference type="HAMAP" id="MF_01987">
    <property type="entry name" value="Ribokinase"/>
    <property type="match status" value="1"/>
</dbReference>
<comment type="subunit">
    <text evidence="9">Homodimer.</text>
</comment>
<dbReference type="PANTHER" id="PTHR10584:SF166">
    <property type="entry name" value="RIBOKINASE"/>
    <property type="match status" value="1"/>
</dbReference>
<dbReference type="GO" id="GO:0005634">
    <property type="term" value="C:nucleus"/>
    <property type="evidence" value="ECO:0007669"/>
    <property type="project" value="UniProtKB-SubCell"/>
</dbReference>
<keyword evidence="3 9" id="KW-0547">Nucleotide-binding</keyword>
<dbReference type="Proteomes" id="UP000053424">
    <property type="component" value="Unassembled WGS sequence"/>
</dbReference>
<reference evidence="12" key="2">
    <citation type="submission" date="2015-01" db="EMBL/GenBank/DDBJ databases">
        <title>Evolutionary Origins and Diversification of the Mycorrhizal Mutualists.</title>
        <authorList>
            <consortium name="DOE Joint Genome Institute"/>
            <consortium name="Mycorrhizal Genomics Consortium"/>
            <person name="Kohler A."/>
            <person name="Kuo A."/>
            <person name="Nagy L.G."/>
            <person name="Floudas D."/>
            <person name="Copeland A."/>
            <person name="Barry K.W."/>
            <person name="Cichocki N."/>
            <person name="Veneault-Fourrey C."/>
            <person name="LaButti K."/>
            <person name="Lindquist E.A."/>
            <person name="Lipzen A."/>
            <person name="Lundell T."/>
            <person name="Morin E."/>
            <person name="Murat C."/>
            <person name="Riley R."/>
            <person name="Ohm R."/>
            <person name="Sun H."/>
            <person name="Tunlid A."/>
            <person name="Henrissat B."/>
            <person name="Grigoriev I.V."/>
            <person name="Hibbett D.S."/>
            <person name="Martin F."/>
        </authorList>
    </citation>
    <scope>NUCLEOTIDE SEQUENCE [LARGE SCALE GENOMIC DNA]</scope>
    <source>
        <strain evidence="12">h7</strain>
    </source>
</reference>
<evidence type="ECO:0000256" key="5">
    <source>
        <dbReference type="ARBA" id="ARBA00022840"/>
    </source>
</evidence>
<feature type="binding site" evidence="9">
    <location>
        <position position="310"/>
    </location>
    <ligand>
        <name>K(+)</name>
        <dbReference type="ChEBI" id="CHEBI:29103"/>
    </ligand>
</feature>
<evidence type="ECO:0000256" key="1">
    <source>
        <dbReference type="ARBA" id="ARBA00022679"/>
    </source>
</evidence>
<feature type="binding site" evidence="9">
    <location>
        <position position="305"/>
    </location>
    <ligand>
        <name>K(+)</name>
        <dbReference type="ChEBI" id="CHEBI:29103"/>
    </ligand>
</feature>
<keyword evidence="8 9" id="KW-0119">Carbohydrate metabolism</keyword>
<dbReference type="HOGENOM" id="CLU_027634_2_1_1"/>
<organism evidence="11 12">
    <name type="scientific">Hebeloma cylindrosporum</name>
    <dbReference type="NCBI Taxonomy" id="76867"/>
    <lineage>
        <taxon>Eukaryota</taxon>
        <taxon>Fungi</taxon>
        <taxon>Dikarya</taxon>
        <taxon>Basidiomycota</taxon>
        <taxon>Agaricomycotina</taxon>
        <taxon>Agaricomycetes</taxon>
        <taxon>Agaricomycetidae</taxon>
        <taxon>Agaricales</taxon>
        <taxon>Agaricineae</taxon>
        <taxon>Hymenogastraceae</taxon>
        <taxon>Hebeloma</taxon>
    </lineage>
</organism>
<keyword evidence="6 9" id="KW-0460">Magnesium</keyword>